<keyword evidence="3 5" id="KW-0472">Membrane</keyword>
<keyword evidence="5" id="KW-1133">Transmembrane helix</keyword>
<dbReference type="RefSeq" id="WP_343781724.1">
    <property type="nucleotide sequence ID" value="NZ_BAAACZ010000005.1"/>
</dbReference>
<feature type="domain" description="Band 7" evidence="6">
    <location>
        <begin position="30"/>
        <end position="214"/>
    </location>
</feature>
<protein>
    <submittedName>
        <fullName evidence="7">Flotillin lipid rafts scaffold protein FloT</fullName>
    </submittedName>
</protein>
<keyword evidence="5" id="KW-0812">Transmembrane</keyword>
<evidence type="ECO:0000256" key="4">
    <source>
        <dbReference type="SAM" id="MobiDB-lite"/>
    </source>
</evidence>
<dbReference type="Gene3D" id="3.30.479.30">
    <property type="entry name" value="Band 7 domain"/>
    <property type="match status" value="1"/>
</dbReference>
<evidence type="ECO:0000259" key="6">
    <source>
        <dbReference type="SMART" id="SM00244"/>
    </source>
</evidence>
<dbReference type="Pfam" id="PF15975">
    <property type="entry name" value="Flot"/>
    <property type="match status" value="1"/>
</dbReference>
<name>A0ABN0ZPE0_9BACI</name>
<dbReference type="EMBL" id="BAAACZ010000005">
    <property type="protein sequence ID" value="GAA0454192.1"/>
    <property type="molecule type" value="Genomic_DNA"/>
</dbReference>
<feature type="region of interest" description="Disordered" evidence="4">
    <location>
        <begin position="482"/>
        <end position="508"/>
    </location>
</feature>
<evidence type="ECO:0000256" key="3">
    <source>
        <dbReference type="ARBA" id="ARBA00023136"/>
    </source>
</evidence>
<evidence type="ECO:0000256" key="5">
    <source>
        <dbReference type="SAM" id="Phobius"/>
    </source>
</evidence>
<evidence type="ECO:0000313" key="7">
    <source>
        <dbReference type="EMBL" id="GAA0454192.1"/>
    </source>
</evidence>
<evidence type="ECO:0000256" key="2">
    <source>
        <dbReference type="ARBA" id="ARBA00007161"/>
    </source>
</evidence>
<dbReference type="SMART" id="SM00244">
    <property type="entry name" value="PHB"/>
    <property type="match status" value="1"/>
</dbReference>
<dbReference type="PANTHER" id="PTHR13806">
    <property type="entry name" value="FLOTILLIN-RELATED"/>
    <property type="match status" value="1"/>
</dbReference>
<dbReference type="SUPFAM" id="SSF117892">
    <property type="entry name" value="Band 7/SPFH domain"/>
    <property type="match status" value="1"/>
</dbReference>
<gene>
    <name evidence="7" type="primary">floT</name>
    <name evidence="7" type="ORF">GCM10008935_06270</name>
</gene>
<feature type="region of interest" description="Disordered" evidence="4">
    <location>
        <begin position="222"/>
        <end position="285"/>
    </location>
</feature>
<organism evidence="7 8">
    <name type="scientific">Alkalibacillus silvisoli</name>
    <dbReference type="NCBI Taxonomy" id="392823"/>
    <lineage>
        <taxon>Bacteria</taxon>
        <taxon>Bacillati</taxon>
        <taxon>Bacillota</taxon>
        <taxon>Bacilli</taxon>
        <taxon>Bacillales</taxon>
        <taxon>Bacillaceae</taxon>
        <taxon>Alkalibacillus</taxon>
    </lineage>
</organism>
<dbReference type="InterPro" id="IPR001107">
    <property type="entry name" value="Band_7"/>
</dbReference>
<comment type="subcellular location">
    <subcellularLocation>
        <location evidence="1">Membrane</location>
    </subcellularLocation>
</comment>
<dbReference type="Proteomes" id="UP001500740">
    <property type="component" value="Unassembled WGS sequence"/>
</dbReference>
<feature type="transmembrane region" description="Helical" evidence="5">
    <location>
        <begin position="6"/>
        <end position="27"/>
    </location>
</feature>
<proteinExistence type="inferred from homology"/>
<comment type="similarity">
    <text evidence="2">Belongs to the band 7/mec-2 family. Flotillin subfamily.</text>
</comment>
<dbReference type="InterPro" id="IPR027705">
    <property type="entry name" value="Flotillin_fam"/>
</dbReference>
<evidence type="ECO:0000256" key="1">
    <source>
        <dbReference type="ARBA" id="ARBA00004370"/>
    </source>
</evidence>
<comment type="caution">
    <text evidence="7">The sequence shown here is derived from an EMBL/GenBank/DDBJ whole genome shotgun (WGS) entry which is preliminary data.</text>
</comment>
<dbReference type="PANTHER" id="PTHR13806:SF46">
    <property type="entry name" value="FLOTILLIN-1-RELATED"/>
    <property type="match status" value="1"/>
</dbReference>
<dbReference type="InterPro" id="IPR031905">
    <property type="entry name" value="Flotillin_C"/>
</dbReference>
<sequence length="508" mass="57431">MEIIAFFMFLVPVLVTAAIIGLLWWVWMKFRYRTAKSNEALIIAGPRLGNPSKETNIFTDEEGRSMKIIRGGGHLLRMHQTATPVDLTAFQLKITTPRVYTNGGVPIIADAVAMVKVADTLRGIAIYAEQFLGKKPKEIQDEISEVLNANLRAILSKMTVEGINEDREEFNKQVTKVAQRQLDEMGFKITSLGLQDLRDADPENGYLENIGKPRIAQIRKKAELAESDADKETRIHRANNDQEAKEQEFERQIEIAESKKEKDLNDAGIKEETERARAKSEQSYQLEKARLDKEVQEQELKLHAQKKEEQLRLQHFERERLVQLEHEEAKVRQAKADAEYYEVTKQAEADAKKAEIDGETRAKIKREAGISEAEVIRKKGEAEAESKRLLAEAISKHGEVVIVEKLIEMLPEYAKEIAKPLSNIESVKVIDTGSGQGGVSTYGQSITNTMTQIQEPLKELTGLDVNQLLTDLVNRGNTHTVIRSGENQDEVDEVKEQEIHPDESNRES</sequence>
<evidence type="ECO:0000313" key="8">
    <source>
        <dbReference type="Proteomes" id="UP001500740"/>
    </source>
</evidence>
<reference evidence="7 8" key="1">
    <citation type="journal article" date="2019" name="Int. J. Syst. Evol. Microbiol.">
        <title>The Global Catalogue of Microorganisms (GCM) 10K type strain sequencing project: providing services to taxonomists for standard genome sequencing and annotation.</title>
        <authorList>
            <consortium name="The Broad Institute Genomics Platform"/>
            <consortium name="The Broad Institute Genome Sequencing Center for Infectious Disease"/>
            <person name="Wu L."/>
            <person name="Ma J."/>
        </authorList>
    </citation>
    <scope>NUCLEOTIDE SEQUENCE [LARGE SCALE GENOMIC DNA]</scope>
    <source>
        <strain evidence="7 8">JCM 14193</strain>
    </source>
</reference>
<dbReference type="Pfam" id="PF01145">
    <property type="entry name" value="Band_7"/>
    <property type="match status" value="1"/>
</dbReference>
<feature type="compositionally biased region" description="Basic and acidic residues" evidence="4">
    <location>
        <begin position="494"/>
        <end position="508"/>
    </location>
</feature>
<keyword evidence="8" id="KW-1185">Reference proteome</keyword>
<dbReference type="CDD" id="cd03399">
    <property type="entry name" value="SPFH_flotillin"/>
    <property type="match status" value="1"/>
</dbReference>
<dbReference type="InterPro" id="IPR036013">
    <property type="entry name" value="Band_7/SPFH_dom_sf"/>
</dbReference>
<accession>A0ABN0ZPE0</accession>
<feature type="compositionally biased region" description="Basic and acidic residues" evidence="4">
    <location>
        <begin position="222"/>
        <end position="280"/>
    </location>
</feature>